<dbReference type="Proteomes" id="UP001183246">
    <property type="component" value="Unassembled WGS sequence"/>
</dbReference>
<dbReference type="SUPFAM" id="SSF52540">
    <property type="entry name" value="P-loop containing nucleoside triphosphate hydrolases"/>
    <property type="match status" value="2"/>
</dbReference>
<dbReference type="PRINTS" id="PR00830">
    <property type="entry name" value="ENDOLAPTASE"/>
</dbReference>
<evidence type="ECO:0000256" key="1">
    <source>
        <dbReference type="SAM" id="MobiDB-lite"/>
    </source>
</evidence>
<dbReference type="Gene3D" id="3.40.50.300">
    <property type="entry name" value="P-loop containing nucleotide triphosphate hydrolases"/>
    <property type="match status" value="2"/>
</dbReference>
<sequence length="384" mass="39840">MTAPAATAVPVLWLCGPPGVGKTAVGWEIYSRLRRSGTGAGYVDIDQLGICYPEPAGDPGRHRMQAENLGSVVANFRAAGARCVVVSGVVDAARGIHDDRIPGAALTVCRLRTGPEELTRRLTGRQGSWVSVEDALEDAAALEASDFADVCVDTSGLPVAEVARRVREAAGDWPAPNGPRRPSRAARPEARAAAGPGGPVLWLCGATGVGTSTVGFDLYLRTLRAGHAAAYLDLDQLGFLGPAPADDPGNHRVRARNLAAVWETYRAAGARRLVLVGPAGEGAFAAGYADALAGAGVTLCRLHAGREELTRRILGRARGGSWAQPGDPLRGRSDEHLLGVAEGAVAQAAALDRAGVGDLRVDTDGRDAARVADEIAARTGWPEP</sequence>
<feature type="region of interest" description="Disordered" evidence="1">
    <location>
        <begin position="170"/>
        <end position="195"/>
    </location>
</feature>
<organism evidence="2 3">
    <name type="scientific">Streptomyces litchfieldiae</name>
    <dbReference type="NCBI Taxonomy" id="3075543"/>
    <lineage>
        <taxon>Bacteria</taxon>
        <taxon>Bacillati</taxon>
        <taxon>Actinomycetota</taxon>
        <taxon>Actinomycetes</taxon>
        <taxon>Kitasatosporales</taxon>
        <taxon>Streptomycetaceae</taxon>
        <taxon>Streptomyces</taxon>
    </lineage>
</organism>
<name>A0ABU2MPX6_9ACTN</name>
<evidence type="ECO:0000313" key="2">
    <source>
        <dbReference type="EMBL" id="MDT0343560.1"/>
    </source>
</evidence>
<reference evidence="3" key="1">
    <citation type="submission" date="2023-07" db="EMBL/GenBank/DDBJ databases">
        <title>30 novel species of actinomycetes from the DSMZ collection.</title>
        <authorList>
            <person name="Nouioui I."/>
        </authorList>
    </citation>
    <scope>NUCLEOTIDE SEQUENCE [LARGE SCALE GENOMIC DNA]</scope>
    <source>
        <strain evidence="3">DSM 44938</strain>
    </source>
</reference>
<gene>
    <name evidence="2" type="ORF">RM590_13200</name>
</gene>
<dbReference type="RefSeq" id="WP_311704697.1">
    <property type="nucleotide sequence ID" value="NZ_JAVREL010000006.1"/>
</dbReference>
<keyword evidence="3" id="KW-1185">Reference proteome</keyword>
<accession>A0ABU2MPX6</accession>
<dbReference type="InterPro" id="IPR027417">
    <property type="entry name" value="P-loop_NTPase"/>
</dbReference>
<protein>
    <submittedName>
        <fullName evidence="2">Uncharacterized protein</fullName>
    </submittedName>
</protein>
<evidence type="ECO:0000313" key="3">
    <source>
        <dbReference type="Proteomes" id="UP001183246"/>
    </source>
</evidence>
<proteinExistence type="predicted"/>
<comment type="caution">
    <text evidence="2">The sequence shown here is derived from an EMBL/GenBank/DDBJ whole genome shotgun (WGS) entry which is preliminary data.</text>
</comment>
<dbReference type="EMBL" id="JAVREL010000006">
    <property type="protein sequence ID" value="MDT0343560.1"/>
    <property type="molecule type" value="Genomic_DNA"/>
</dbReference>